<evidence type="ECO:0008006" key="3">
    <source>
        <dbReference type="Google" id="ProtNLM"/>
    </source>
</evidence>
<evidence type="ECO:0000313" key="1">
    <source>
        <dbReference type="EMBL" id="GLQ11100.1"/>
    </source>
</evidence>
<evidence type="ECO:0000313" key="2">
    <source>
        <dbReference type="Proteomes" id="UP001161406"/>
    </source>
</evidence>
<reference evidence="1" key="1">
    <citation type="journal article" date="2014" name="Int. J. Syst. Evol. Microbiol.">
        <title>Complete genome of a new Firmicutes species belonging to the dominant human colonic microbiota ('Ruminococcus bicirculans') reveals two chromosomes and a selective capacity to utilize plant glucans.</title>
        <authorList>
            <consortium name="NISC Comparative Sequencing Program"/>
            <person name="Wegmann U."/>
            <person name="Louis P."/>
            <person name="Goesmann A."/>
            <person name="Henrissat B."/>
            <person name="Duncan S.H."/>
            <person name="Flint H.J."/>
        </authorList>
    </citation>
    <scope>NUCLEOTIDE SEQUENCE</scope>
    <source>
        <strain evidence="1">NBRC 103855</strain>
    </source>
</reference>
<dbReference type="InterPro" id="IPR023393">
    <property type="entry name" value="START-like_dom_sf"/>
</dbReference>
<dbReference type="EMBL" id="BSNG01000001">
    <property type="protein sequence ID" value="GLQ11100.1"/>
    <property type="molecule type" value="Genomic_DNA"/>
</dbReference>
<reference evidence="1" key="2">
    <citation type="submission" date="2023-01" db="EMBL/GenBank/DDBJ databases">
        <title>Draft genome sequence of Devosia yakushimensis strain NBRC 103855.</title>
        <authorList>
            <person name="Sun Q."/>
            <person name="Mori K."/>
        </authorList>
    </citation>
    <scope>NUCLEOTIDE SEQUENCE</scope>
    <source>
        <strain evidence="1">NBRC 103855</strain>
    </source>
</reference>
<dbReference type="Gene3D" id="3.30.530.20">
    <property type="match status" value="1"/>
</dbReference>
<dbReference type="Proteomes" id="UP001161406">
    <property type="component" value="Unassembled WGS sequence"/>
</dbReference>
<dbReference type="PANTHER" id="PTHR38588:SF1">
    <property type="entry name" value="BLL0334 PROTEIN"/>
    <property type="match status" value="1"/>
</dbReference>
<dbReference type="InterPro" id="IPR010419">
    <property type="entry name" value="CO_DH_gsu"/>
</dbReference>
<dbReference type="Pfam" id="PF06240">
    <property type="entry name" value="COXG"/>
    <property type="match status" value="1"/>
</dbReference>
<accession>A0ABQ5UG78</accession>
<organism evidence="1 2">
    <name type="scientific">Devosia yakushimensis</name>
    <dbReference type="NCBI Taxonomy" id="470028"/>
    <lineage>
        <taxon>Bacteria</taxon>
        <taxon>Pseudomonadati</taxon>
        <taxon>Pseudomonadota</taxon>
        <taxon>Alphaproteobacteria</taxon>
        <taxon>Hyphomicrobiales</taxon>
        <taxon>Devosiaceae</taxon>
        <taxon>Devosia</taxon>
    </lineage>
</organism>
<keyword evidence="2" id="KW-1185">Reference proteome</keyword>
<comment type="caution">
    <text evidence="1">The sequence shown here is derived from an EMBL/GenBank/DDBJ whole genome shotgun (WGS) entry which is preliminary data.</text>
</comment>
<dbReference type="RefSeq" id="WP_284392275.1">
    <property type="nucleotide sequence ID" value="NZ_BSNG01000001.1"/>
</dbReference>
<protein>
    <recommendedName>
        <fullName evidence="3">Carbon monoxide dehydrogenase</fullName>
    </recommendedName>
</protein>
<dbReference type="PANTHER" id="PTHR38588">
    <property type="entry name" value="BLL0334 PROTEIN"/>
    <property type="match status" value="1"/>
</dbReference>
<dbReference type="SUPFAM" id="SSF55961">
    <property type="entry name" value="Bet v1-like"/>
    <property type="match status" value="1"/>
</dbReference>
<sequence length="159" mass="16718">MDFGGHYIIAAPRHEVWAALNDTAMLKAAIPGCHKIEWSSEKTLDLEIKVNLGVVHPLFRGELSLSNVMPSKSYTLSGRGKGGLLGLAEGAADIVLSDADEHKTDLIFTARGGASGQIMRLGKAIIGNSAQKVIDGFFERFAAAMGAQGHAPAAGLTHP</sequence>
<gene>
    <name evidence="1" type="ORF">GCM10007913_30320</name>
</gene>
<proteinExistence type="predicted"/>
<name>A0ABQ5UG78_9HYPH</name>